<evidence type="ECO:0000313" key="2">
    <source>
        <dbReference type="EMBL" id="MFC4352717.1"/>
    </source>
</evidence>
<evidence type="ECO:0000313" key="3">
    <source>
        <dbReference type="Proteomes" id="UP001595799"/>
    </source>
</evidence>
<comment type="caution">
    <text evidence="2">The sequence shown here is derived from an EMBL/GenBank/DDBJ whole genome shotgun (WGS) entry which is preliminary data.</text>
</comment>
<dbReference type="Gene3D" id="3.10.450.50">
    <property type="match status" value="1"/>
</dbReference>
<dbReference type="EMBL" id="JBHSCW010000008">
    <property type="protein sequence ID" value="MFC4352717.1"/>
    <property type="molecule type" value="Genomic_DNA"/>
</dbReference>
<dbReference type="Pfam" id="PF12680">
    <property type="entry name" value="SnoaL_2"/>
    <property type="match status" value="1"/>
</dbReference>
<organism evidence="2 3">
    <name type="scientific">Fodinicurvata halophila</name>
    <dbReference type="NCBI Taxonomy" id="1419723"/>
    <lineage>
        <taxon>Bacteria</taxon>
        <taxon>Pseudomonadati</taxon>
        <taxon>Pseudomonadota</taxon>
        <taxon>Alphaproteobacteria</taxon>
        <taxon>Rhodospirillales</taxon>
        <taxon>Rhodovibrionaceae</taxon>
        <taxon>Fodinicurvata</taxon>
    </lineage>
</organism>
<sequence>MNIAERTASVGRYVAFFESLSPDTLPELSQHVTDDVHFRDPFNDFTGRPRMERAFRHMFKLLDEVRFEVLDVAHSDTAAYLRWTMVYRRKQGPERRIEGMSEIALSEDGRVSAHIDHWDAAGQLYERLPVIGGILRSLRRRLQVD</sequence>
<accession>A0ABV8UN48</accession>
<protein>
    <submittedName>
        <fullName evidence="2">Nuclear transport factor 2 family protein</fullName>
    </submittedName>
</protein>
<dbReference type="Proteomes" id="UP001595799">
    <property type="component" value="Unassembled WGS sequence"/>
</dbReference>
<name>A0ABV8UN48_9PROT</name>
<evidence type="ECO:0000259" key="1">
    <source>
        <dbReference type="Pfam" id="PF12680"/>
    </source>
</evidence>
<gene>
    <name evidence="2" type="ORF">ACFOW6_14290</name>
</gene>
<reference evidence="3" key="1">
    <citation type="journal article" date="2019" name="Int. J. Syst. Evol. Microbiol.">
        <title>The Global Catalogue of Microorganisms (GCM) 10K type strain sequencing project: providing services to taxonomists for standard genome sequencing and annotation.</title>
        <authorList>
            <consortium name="The Broad Institute Genomics Platform"/>
            <consortium name="The Broad Institute Genome Sequencing Center for Infectious Disease"/>
            <person name="Wu L."/>
            <person name="Ma J."/>
        </authorList>
    </citation>
    <scope>NUCLEOTIDE SEQUENCE [LARGE SCALE GENOMIC DNA]</scope>
    <source>
        <strain evidence="3">CECT 8472</strain>
    </source>
</reference>
<dbReference type="InterPro" id="IPR032710">
    <property type="entry name" value="NTF2-like_dom_sf"/>
</dbReference>
<dbReference type="RefSeq" id="WP_382423075.1">
    <property type="nucleotide sequence ID" value="NZ_JBHSCW010000008.1"/>
</dbReference>
<proteinExistence type="predicted"/>
<keyword evidence="3" id="KW-1185">Reference proteome</keyword>
<feature type="domain" description="SnoaL-like" evidence="1">
    <location>
        <begin position="15"/>
        <end position="114"/>
    </location>
</feature>
<dbReference type="SUPFAM" id="SSF54427">
    <property type="entry name" value="NTF2-like"/>
    <property type="match status" value="1"/>
</dbReference>
<dbReference type="InterPro" id="IPR037401">
    <property type="entry name" value="SnoaL-like"/>
</dbReference>